<evidence type="ECO:0000313" key="6">
    <source>
        <dbReference type="Proteomes" id="UP000265703"/>
    </source>
</evidence>
<keyword evidence="4" id="KW-0175">Coiled coil</keyword>
<dbReference type="OrthoDB" id="255837at2759"/>
<sequence length="193" mass="22256">MNYETMNDIKSKKERALSYIIQEGNTRPVSVYELNKQLGDSTILQELVTEGIILEKKVEVNGFLLDIPLDTVTLYFNKIEREKDDVSIPILKSNLLGESNLQMNSKSVDLNSLNSQIQSLKNQLYELNNVELKLKKKLRGNLDVQKTLNDHYRQLHEYNEIKDVGQMLLGKCAEIEGTTTREMYKKFGLELND</sequence>
<evidence type="ECO:0000313" key="5">
    <source>
        <dbReference type="EMBL" id="RIA97210.1"/>
    </source>
</evidence>
<gene>
    <name evidence="5" type="ORF">C1645_732588</name>
</gene>
<dbReference type="GO" id="GO:0034974">
    <property type="term" value="C:Swi5-Swi2 complex"/>
    <property type="evidence" value="ECO:0007669"/>
    <property type="project" value="TreeGrafter"/>
</dbReference>
<protein>
    <submittedName>
        <fullName evidence="5">Swi5-domain-containing protein</fullName>
    </submittedName>
</protein>
<dbReference type="Proteomes" id="UP000265703">
    <property type="component" value="Unassembled WGS sequence"/>
</dbReference>
<dbReference type="PANTHER" id="PTHR28529">
    <property type="entry name" value="DNA REPAIR PROTEIN SWI5 HOMOLOG"/>
    <property type="match status" value="1"/>
</dbReference>
<dbReference type="AlphaFoldDB" id="A0A397TG19"/>
<keyword evidence="6" id="KW-1185">Reference proteome</keyword>
<dbReference type="GO" id="GO:0032798">
    <property type="term" value="C:Swi5-Sfr1 complex"/>
    <property type="evidence" value="ECO:0007669"/>
    <property type="project" value="TreeGrafter"/>
</dbReference>
<evidence type="ECO:0000256" key="1">
    <source>
        <dbReference type="ARBA" id="ARBA00008060"/>
    </source>
</evidence>
<dbReference type="PANTHER" id="PTHR28529:SF2">
    <property type="entry name" value="DNA REPAIR PROTEIN SWI5 HOMOLOG"/>
    <property type="match status" value="1"/>
</dbReference>
<reference evidence="5 6" key="1">
    <citation type="submission" date="2018-06" db="EMBL/GenBank/DDBJ databases">
        <title>Comparative genomics reveals the genomic features of Rhizophagus irregularis, R. cerebriforme, R. diaphanum and Gigaspora rosea, and their symbiotic lifestyle signature.</title>
        <authorList>
            <person name="Morin E."/>
            <person name="San Clemente H."/>
            <person name="Chen E.C.H."/>
            <person name="De La Providencia I."/>
            <person name="Hainaut M."/>
            <person name="Kuo A."/>
            <person name="Kohler A."/>
            <person name="Murat C."/>
            <person name="Tang N."/>
            <person name="Roy S."/>
            <person name="Loubradou J."/>
            <person name="Henrissat B."/>
            <person name="Grigoriev I.V."/>
            <person name="Corradi N."/>
            <person name="Roux C."/>
            <person name="Martin F.M."/>
        </authorList>
    </citation>
    <scope>NUCLEOTIDE SEQUENCE [LARGE SCALE GENOMIC DNA]</scope>
    <source>
        <strain evidence="5 6">DAOM 227022</strain>
    </source>
</reference>
<evidence type="ECO:0000256" key="2">
    <source>
        <dbReference type="ARBA" id="ARBA00022763"/>
    </source>
</evidence>
<evidence type="ECO:0000256" key="3">
    <source>
        <dbReference type="ARBA" id="ARBA00023204"/>
    </source>
</evidence>
<keyword evidence="2" id="KW-0227">DNA damage</keyword>
<dbReference type="EMBL" id="QKYT01000032">
    <property type="protein sequence ID" value="RIA97210.1"/>
    <property type="molecule type" value="Genomic_DNA"/>
</dbReference>
<evidence type="ECO:0000256" key="4">
    <source>
        <dbReference type="SAM" id="Coils"/>
    </source>
</evidence>
<organism evidence="5 6">
    <name type="scientific">Glomus cerebriforme</name>
    <dbReference type="NCBI Taxonomy" id="658196"/>
    <lineage>
        <taxon>Eukaryota</taxon>
        <taxon>Fungi</taxon>
        <taxon>Fungi incertae sedis</taxon>
        <taxon>Mucoromycota</taxon>
        <taxon>Glomeromycotina</taxon>
        <taxon>Glomeromycetes</taxon>
        <taxon>Glomerales</taxon>
        <taxon>Glomeraceae</taxon>
        <taxon>Glomus</taxon>
    </lineage>
</organism>
<feature type="coiled-coil region" evidence="4">
    <location>
        <begin position="103"/>
        <end position="137"/>
    </location>
</feature>
<dbReference type="Gene3D" id="1.20.5.170">
    <property type="match status" value="1"/>
</dbReference>
<dbReference type="InterPro" id="IPR010760">
    <property type="entry name" value="DNA-repair_Swi5"/>
</dbReference>
<keyword evidence="3" id="KW-0234">DNA repair</keyword>
<proteinExistence type="inferred from homology"/>
<dbReference type="Pfam" id="PF07061">
    <property type="entry name" value="Swi5"/>
    <property type="match status" value="1"/>
</dbReference>
<comment type="caution">
    <text evidence="5">The sequence shown here is derived from an EMBL/GenBank/DDBJ whole genome shotgun (WGS) entry which is preliminary data.</text>
</comment>
<dbReference type="GO" id="GO:0000724">
    <property type="term" value="P:double-strand break repair via homologous recombination"/>
    <property type="evidence" value="ECO:0007669"/>
    <property type="project" value="TreeGrafter"/>
</dbReference>
<comment type="similarity">
    <text evidence="1">Belongs to the SWI5/SAE3 family.</text>
</comment>
<accession>A0A397TG19</accession>
<name>A0A397TG19_9GLOM</name>